<dbReference type="eggNOG" id="COG2207">
    <property type="taxonomic scope" value="Bacteria"/>
</dbReference>
<dbReference type="OrthoDB" id="9799319at2"/>
<dbReference type="AlphaFoldDB" id="A9KN03"/>
<evidence type="ECO:0000256" key="1">
    <source>
        <dbReference type="ARBA" id="ARBA00023015"/>
    </source>
</evidence>
<dbReference type="PANTHER" id="PTHR43280:SF2">
    <property type="entry name" value="HTH-TYPE TRANSCRIPTIONAL REGULATOR EXSA"/>
    <property type="match status" value="1"/>
</dbReference>
<dbReference type="InterPro" id="IPR018060">
    <property type="entry name" value="HTH_AraC"/>
</dbReference>
<dbReference type="SUPFAM" id="SSF46689">
    <property type="entry name" value="Homeodomain-like"/>
    <property type="match status" value="1"/>
</dbReference>
<proteinExistence type="predicted"/>
<dbReference type="STRING" id="357809.Cphy_2653"/>
<accession>A9KN03</accession>
<dbReference type="KEGG" id="cpy:Cphy_2653"/>
<dbReference type="InterPro" id="IPR020449">
    <property type="entry name" value="Tscrpt_reg_AraC-type_HTH"/>
</dbReference>
<dbReference type="Gene3D" id="1.10.10.60">
    <property type="entry name" value="Homeodomain-like"/>
    <property type="match status" value="1"/>
</dbReference>
<name>A9KN03_LACP7</name>
<organism evidence="5 6">
    <name type="scientific">Lachnoclostridium phytofermentans (strain ATCC 700394 / DSM 18823 / ISDg)</name>
    <name type="common">Clostridium phytofermentans</name>
    <dbReference type="NCBI Taxonomy" id="357809"/>
    <lineage>
        <taxon>Bacteria</taxon>
        <taxon>Bacillati</taxon>
        <taxon>Bacillota</taxon>
        <taxon>Clostridia</taxon>
        <taxon>Lachnospirales</taxon>
        <taxon>Lachnospiraceae</taxon>
    </lineage>
</organism>
<dbReference type="SMART" id="SM00342">
    <property type="entry name" value="HTH_ARAC"/>
    <property type="match status" value="1"/>
</dbReference>
<dbReference type="InterPro" id="IPR018062">
    <property type="entry name" value="HTH_AraC-typ_CS"/>
</dbReference>
<dbReference type="PRINTS" id="PR00032">
    <property type="entry name" value="HTHARAC"/>
</dbReference>
<keyword evidence="1" id="KW-0805">Transcription regulation</keyword>
<gene>
    <name evidence="5" type="ordered locus">Cphy_2653</name>
</gene>
<dbReference type="PROSITE" id="PS00041">
    <property type="entry name" value="HTH_ARAC_FAMILY_1"/>
    <property type="match status" value="1"/>
</dbReference>
<dbReference type="InterPro" id="IPR009057">
    <property type="entry name" value="Homeodomain-like_sf"/>
</dbReference>
<evidence type="ECO:0000256" key="3">
    <source>
        <dbReference type="ARBA" id="ARBA00023163"/>
    </source>
</evidence>
<keyword evidence="2" id="KW-0238">DNA-binding</keyword>
<keyword evidence="3" id="KW-0804">Transcription</keyword>
<dbReference type="EMBL" id="CP000885">
    <property type="protein sequence ID" value="ABX43014.1"/>
    <property type="molecule type" value="Genomic_DNA"/>
</dbReference>
<evidence type="ECO:0000259" key="4">
    <source>
        <dbReference type="PROSITE" id="PS01124"/>
    </source>
</evidence>
<dbReference type="GO" id="GO:0043565">
    <property type="term" value="F:sequence-specific DNA binding"/>
    <property type="evidence" value="ECO:0007669"/>
    <property type="project" value="InterPro"/>
</dbReference>
<dbReference type="GO" id="GO:0003700">
    <property type="term" value="F:DNA-binding transcription factor activity"/>
    <property type="evidence" value="ECO:0007669"/>
    <property type="project" value="InterPro"/>
</dbReference>
<dbReference type="Pfam" id="PF12833">
    <property type="entry name" value="HTH_18"/>
    <property type="match status" value="1"/>
</dbReference>
<evidence type="ECO:0000313" key="5">
    <source>
        <dbReference type="EMBL" id="ABX43014.1"/>
    </source>
</evidence>
<feature type="domain" description="HTH araC/xylS-type" evidence="4">
    <location>
        <begin position="1"/>
        <end position="66"/>
    </location>
</feature>
<keyword evidence="6" id="KW-1185">Reference proteome</keyword>
<dbReference type="PROSITE" id="PS01124">
    <property type="entry name" value="HTH_ARAC_FAMILY_2"/>
    <property type="match status" value="1"/>
</dbReference>
<dbReference type="RefSeq" id="WP_012200666.1">
    <property type="nucleotide sequence ID" value="NC_010001.1"/>
</dbReference>
<evidence type="ECO:0000313" key="6">
    <source>
        <dbReference type="Proteomes" id="UP000000370"/>
    </source>
</evidence>
<dbReference type="PANTHER" id="PTHR43280">
    <property type="entry name" value="ARAC-FAMILY TRANSCRIPTIONAL REGULATOR"/>
    <property type="match status" value="1"/>
</dbReference>
<protein>
    <submittedName>
        <fullName evidence="5">Transcriptional regulator, AraC family</fullName>
    </submittedName>
</protein>
<dbReference type="Proteomes" id="UP000000370">
    <property type="component" value="Chromosome"/>
</dbReference>
<reference evidence="6" key="1">
    <citation type="submission" date="2007-11" db="EMBL/GenBank/DDBJ databases">
        <title>Complete genome sequence of Clostridium phytofermentans ISDg.</title>
        <authorList>
            <person name="Leschine S.B."/>
            <person name="Warnick T.A."/>
            <person name="Blanchard J.L."/>
            <person name="Schnell D.J."/>
            <person name="Petit E.L."/>
            <person name="LaTouf W.G."/>
            <person name="Copeland A."/>
            <person name="Lucas S."/>
            <person name="Lapidus A."/>
            <person name="Barry K."/>
            <person name="Glavina del Rio T."/>
            <person name="Dalin E."/>
            <person name="Tice H."/>
            <person name="Pitluck S."/>
            <person name="Kiss H."/>
            <person name="Brettin T."/>
            <person name="Bruce D."/>
            <person name="Detter J.C."/>
            <person name="Han C."/>
            <person name="Kuske C."/>
            <person name="Schmutz J."/>
            <person name="Larimer F."/>
            <person name="Land M."/>
            <person name="Hauser L."/>
            <person name="Kyrpides N."/>
            <person name="Kim E.A."/>
            <person name="Richardson P."/>
        </authorList>
    </citation>
    <scope>NUCLEOTIDE SEQUENCE [LARGE SCALE GENOMIC DNA]</scope>
    <source>
        <strain evidence="6">ATCC 700394 / DSM 18823 / ISDg</strain>
    </source>
</reference>
<evidence type="ECO:0000256" key="2">
    <source>
        <dbReference type="ARBA" id="ARBA00023125"/>
    </source>
</evidence>
<sequence length="78" mass="8952">MFKQCSGQNFYDFLSFKRIKSAEMLLLNPDLTITEIALQSGFSSLSTFNRTFKRTKNCTPTEYRDLCSKSSHPMGMNP</sequence>
<dbReference type="HOGENOM" id="CLU_000445_81_20_9"/>